<dbReference type="OrthoDB" id="3209305at2"/>
<feature type="compositionally biased region" description="Basic and acidic residues" evidence="1">
    <location>
        <begin position="1"/>
        <end position="23"/>
    </location>
</feature>
<keyword evidence="2" id="KW-1133">Transmembrane helix</keyword>
<reference evidence="4" key="3">
    <citation type="submission" date="2015-04" db="EMBL/GenBank/DDBJ databases">
        <title>Physiological reanalysis, assessment of diazotrophy, and genome sequences of multiple isolates of Streptomyces thermoautotrophicus.</title>
        <authorList>
            <person name="MacKellar D.C."/>
            <person name="Lieber L."/>
            <person name="Norman J."/>
            <person name="Bolger A."/>
            <person name="Tobin C."/>
            <person name="Murray J.W."/>
            <person name="Woodward J."/>
            <person name="Friesen M."/>
            <person name="Prell J."/>
        </authorList>
    </citation>
    <scope>NUCLEOTIDE SEQUENCE [LARGE SCALE GENOMIC DNA]</scope>
    <source>
        <strain evidence="4">H1</strain>
    </source>
</reference>
<reference evidence="7" key="1">
    <citation type="submission" date="2015-02" db="EMBL/GenBank/DDBJ databases">
        <title>Physiological reanalysis, assessment of diazotrophy, and genome sequences of multiple isolates of Streptomyces thermoautotrophicus.</title>
        <authorList>
            <person name="MacKellar D.C."/>
            <person name="Lieber L."/>
            <person name="Norman J."/>
            <person name="Bolger A."/>
            <person name="Tobin C."/>
            <person name="Murray J.W."/>
            <person name="Friesen M."/>
            <person name="Prell J."/>
        </authorList>
    </citation>
    <scope>NUCLEOTIDE SEQUENCE [LARGE SCALE GENOMIC DNA]</scope>
    <source>
        <strain evidence="7">UBT1</strain>
    </source>
</reference>
<feature type="transmembrane region" description="Helical" evidence="2">
    <location>
        <begin position="31"/>
        <end position="48"/>
    </location>
</feature>
<dbReference type="STRING" id="1469144.LI90_4134"/>
<dbReference type="EMBL" id="JYIK01000788">
    <property type="protein sequence ID" value="KWX09537.1"/>
    <property type="molecule type" value="Genomic_DNA"/>
</dbReference>
<comment type="caution">
    <text evidence="3">The sequence shown here is derived from an EMBL/GenBank/DDBJ whole genome shotgun (WGS) entry which is preliminary data.</text>
</comment>
<sequence length="271" mass="28634">MNRPITDEQPRTRVLLPDDERAPRPSHRRSGLLALAIIVLFAVGLTYANRYGGATGAVSPATGSAEDSADGSAAAGTPATPITGVIPTGGTRAGVPVGYAHDRAGAESAAANYVTTYGSEAMVKPASRRAIVDAIADPAVKSSLQRDLDQVFTAMLPGLGLDKGGNPPKGQSFVYRTIPIGTKTVKYSPREATVEVWNVGVIGLAGKESTKPVTEWWNTTTVVLRWVDHDWKLADVSQREGPTPVNGSQPVSSPEEMKRAVDQFGGLRYGR</sequence>
<evidence type="ECO:0000313" key="3">
    <source>
        <dbReference type="EMBL" id="KWW97989.1"/>
    </source>
</evidence>
<feature type="region of interest" description="Disordered" evidence="1">
    <location>
        <begin position="58"/>
        <end position="87"/>
    </location>
</feature>
<keyword evidence="2" id="KW-0812">Transmembrane</keyword>
<evidence type="ECO:0000313" key="4">
    <source>
        <dbReference type="EMBL" id="KWX03084.1"/>
    </source>
</evidence>
<name>A0A132MJR6_9ACTN</name>
<dbReference type="Proteomes" id="UP000070598">
    <property type="component" value="Unassembled WGS sequence"/>
</dbReference>
<feature type="compositionally biased region" description="Low complexity" evidence="1">
    <location>
        <begin position="61"/>
        <end position="87"/>
    </location>
</feature>
<dbReference type="AlphaFoldDB" id="A0A132MJR6"/>
<evidence type="ECO:0000313" key="6">
    <source>
        <dbReference type="Proteomes" id="UP000070188"/>
    </source>
</evidence>
<dbReference type="PATRIC" id="fig|1469144.10.peg.4436"/>
<feature type="region of interest" description="Disordered" evidence="1">
    <location>
        <begin position="237"/>
        <end position="258"/>
    </location>
</feature>
<gene>
    <name evidence="4" type="ORF">LI90_4134</name>
    <name evidence="3" type="ORF">TH66_21895</name>
    <name evidence="5" type="ORF">TR74_09010</name>
</gene>
<evidence type="ECO:0000256" key="1">
    <source>
        <dbReference type="SAM" id="MobiDB-lite"/>
    </source>
</evidence>
<evidence type="ECO:0000313" key="7">
    <source>
        <dbReference type="Proteomes" id="UP000070598"/>
    </source>
</evidence>
<dbReference type="Proteomes" id="UP000070188">
    <property type="component" value="Unassembled WGS sequence"/>
</dbReference>
<keyword evidence="6" id="KW-1185">Reference proteome</keyword>
<evidence type="ECO:0000256" key="2">
    <source>
        <dbReference type="SAM" id="Phobius"/>
    </source>
</evidence>
<dbReference type="EMBL" id="JYIJ01000019">
    <property type="protein sequence ID" value="KWW97989.1"/>
    <property type="molecule type" value="Genomic_DNA"/>
</dbReference>
<dbReference type="Proteomes" id="UP000070659">
    <property type="component" value="Unassembled WGS sequence"/>
</dbReference>
<feature type="region of interest" description="Disordered" evidence="1">
    <location>
        <begin position="1"/>
        <end position="27"/>
    </location>
</feature>
<reference evidence="6" key="4">
    <citation type="submission" date="2015-04" db="EMBL/GenBank/DDBJ databases">
        <title>Physiological reanalysis, assessment of diazotrophy, and genome sequences of multiple isolates of Streptomyces thermoautotrophicus.</title>
        <authorList>
            <person name="MacKellar D.C."/>
            <person name="Lieber L."/>
            <person name="Norman J."/>
            <person name="Bolger A."/>
            <person name="Tobin C."/>
            <person name="Murray J.W."/>
            <person name="Chang R."/>
            <person name="Ford T."/>
            <person name="Nguyen P.Q."/>
            <person name="Woodward J."/>
            <person name="Permingeat H."/>
            <person name="Joshi N.S."/>
            <person name="Silver P.A."/>
            <person name="Usadel B."/>
            <person name="Rutherford A.W."/>
            <person name="Friesen M."/>
            <person name="Prell J."/>
        </authorList>
    </citation>
    <scope>NUCLEOTIDE SEQUENCE [LARGE SCALE GENOMIC DNA]</scope>
    <source>
        <strain evidence="6">H1</strain>
    </source>
</reference>
<keyword evidence="2" id="KW-0472">Membrane</keyword>
<dbReference type="EMBL" id="LAXD01000001">
    <property type="protein sequence ID" value="KWX03084.1"/>
    <property type="molecule type" value="Genomic_DNA"/>
</dbReference>
<organism evidence="3 8">
    <name type="scientific">Carbonactinospora thermoautotrophica</name>
    <dbReference type="NCBI Taxonomy" id="1469144"/>
    <lineage>
        <taxon>Bacteria</taxon>
        <taxon>Bacillati</taxon>
        <taxon>Actinomycetota</taxon>
        <taxon>Actinomycetes</taxon>
        <taxon>Kitasatosporales</taxon>
        <taxon>Carbonactinosporaceae</taxon>
        <taxon>Carbonactinospora</taxon>
    </lineage>
</organism>
<proteinExistence type="predicted"/>
<reference evidence="3 8" key="2">
    <citation type="submission" date="2015-02" db="EMBL/GenBank/DDBJ databases">
        <title>Physiological reanalysis, assessment of diazotrophy, and genome sequences of multiple isolates of Streptomyces thermoautotrophicus.</title>
        <authorList>
            <person name="MacKellar D.C."/>
            <person name="Lieber L."/>
            <person name="Norman J."/>
            <person name="Bolger A."/>
            <person name="Tobin C."/>
            <person name="Murray J.W."/>
            <person name="Prell J."/>
        </authorList>
    </citation>
    <scope>NUCLEOTIDE SEQUENCE [LARGE SCALE GENOMIC DNA]</scope>
    <source>
        <strain evidence="3 8">UBT1</strain>
    </source>
</reference>
<accession>A0A132MJR6</accession>
<dbReference type="RefSeq" id="WP_066890476.1">
    <property type="nucleotide sequence ID" value="NZ_JYIJ01000019.1"/>
</dbReference>
<evidence type="ECO:0000313" key="5">
    <source>
        <dbReference type="EMBL" id="KWX09537.1"/>
    </source>
</evidence>
<evidence type="ECO:0000313" key="8">
    <source>
        <dbReference type="Proteomes" id="UP000070659"/>
    </source>
</evidence>
<protein>
    <submittedName>
        <fullName evidence="4">Putative integral membrane protein</fullName>
    </submittedName>
</protein>